<reference evidence="20 21" key="1">
    <citation type="submission" date="2024-03" db="EMBL/GenBank/DDBJ databases">
        <title>The genome assembly and annotation of the cricket Gryllus longicercus Weissman &amp; Gray.</title>
        <authorList>
            <person name="Szrajer S."/>
            <person name="Gray D."/>
            <person name="Ylla G."/>
        </authorList>
    </citation>
    <scope>NUCLEOTIDE SEQUENCE [LARGE SCALE GENOMIC DNA]</scope>
    <source>
        <strain evidence="20">DAG 2021-001</strain>
        <tissue evidence="20">Whole body minus gut</tissue>
    </source>
</reference>
<dbReference type="GO" id="GO:0030258">
    <property type="term" value="P:lipid modification"/>
    <property type="evidence" value="ECO:0007669"/>
    <property type="project" value="TreeGrafter"/>
</dbReference>
<evidence type="ECO:0000256" key="17">
    <source>
        <dbReference type="ARBA" id="ARBA00038923"/>
    </source>
</evidence>
<keyword evidence="8" id="KW-0256">Endoplasmic reticulum</keyword>
<evidence type="ECO:0000256" key="8">
    <source>
        <dbReference type="ARBA" id="ARBA00022824"/>
    </source>
</evidence>
<evidence type="ECO:0000256" key="1">
    <source>
        <dbReference type="ARBA" id="ARBA00004141"/>
    </source>
</evidence>
<keyword evidence="14" id="KW-0012">Acyltransferase</keyword>
<dbReference type="EMBL" id="JAZDUA010000120">
    <property type="protein sequence ID" value="KAK7867424.1"/>
    <property type="molecule type" value="Genomic_DNA"/>
</dbReference>
<comment type="caution">
    <text evidence="20">The sequence shown here is derived from an EMBL/GenBank/DDBJ whole genome shotgun (WGS) entry which is preliminary data.</text>
</comment>
<dbReference type="GO" id="GO:0006656">
    <property type="term" value="P:phosphatidylcholine biosynthetic process"/>
    <property type="evidence" value="ECO:0007669"/>
    <property type="project" value="TreeGrafter"/>
</dbReference>
<comment type="pathway">
    <text evidence="15">Phospholipid metabolism.</text>
</comment>
<protein>
    <recommendedName>
        <fullName evidence="18">Lysophospholipid acyltransferase 5</fullName>
        <ecNumber evidence="16">2.3.1.23</ecNumber>
        <ecNumber evidence="17">2.3.1.n6</ecNumber>
    </recommendedName>
</protein>
<evidence type="ECO:0000256" key="4">
    <source>
        <dbReference type="ARBA" id="ARBA00010323"/>
    </source>
</evidence>
<evidence type="ECO:0000256" key="3">
    <source>
        <dbReference type="ARBA" id="ARBA00005074"/>
    </source>
</evidence>
<feature type="transmembrane region" description="Helical" evidence="19">
    <location>
        <begin position="53"/>
        <end position="75"/>
    </location>
</feature>
<keyword evidence="13" id="KW-1208">Phospholipid metabolism</keyword>
<evidence type="ECO:0000256" key="14">
    <source>
        <dbReference type="ARBA" id="ARBA00023315"/>
    </source>
</evidence>
<evidence type="ECO:0000256" key="15">
    <source>
        <dbReference type="ARBA" id="ARBA00025707"/>
    </source>
</evidence>
<evidence type="ECO:0000256" key="6">
    <source>
        <dbReference type="ARBA" id="ARBA00022679"/>
    </source>
</evidence>
<evidence type="ECO:0000313" key="20">
    <source>
        <dbReference type="EMBL" id="KAK7867424.1"/>
    </source>
</evidence>
<comment type="subcellular location">
    <subcellularLocation>
        <location evidence="2">Endoplasmic reticulum</location>
    </subcellularLocation>
    <subcellularLocation>
        <location evidence="1">Membrane</location>
        <topology evidence="1">Multi-pass membrane protein</topology>
    </subcellularLocation>
</comment>
<feature type="transmembrane region" description="Helical" evidence="19">
    <location>
        <begin position="400"/>
        <end position="426"/>
    </location>
</feature>
<proteinExistence type="inferred from homology"/>
<dbReference type="Pfam" id="PF03062">
    <property type="entry name" value="MBOAT"/>
    <property type="match status" value="1"/>
</dbReference>
<keyword evidence="9 19" id="KW-1133">Transmembrane helix</keyword>
<dbReference type="AlphaFoldDB" id="A0AAN9VLU5"/>
<evidence type="ECO:0000256" key="2">
    <source>
        <dbReference type="ARBA" id="ARBA00004240"/>
    </source>
</evidence>
<evidence type="ECO:0000256" key="13">
    <source>
        <dbReference type="ARBA" id="ARBA00023264"/>
    </source>
</evidence>
<evidence type="ECO:0000256" key="18">
    <source>
        <dbReference type="ARBA" id="ARBA00039721"/>
    </source>
</evidence>
<dbReference type="PANTHER" id="PTHR13906">
    <property type="entry name" value="PORCUPINE"/>
    <property type="match status" value="1"/>
</dbReference>
<evidence type="ECO:0000256" key="5">
    <source>
        <dbReference type="ARBA" id="ARBA00022516"/>
    </source>
</evidence>
<keyword evidence="7 19" id="KW-0812">Transmembrane</keyword>
<comment type="similarity">
    <text evidence="4">Belongs to the membrane-bound acyltransferase family.</text>
</comment>
<dbReference type="EC" id="2.3.1.n6" evidence="17"/>
<dbReference type="InterPro" id="IPR004299">
    <property type="entry name" value="MBOAT_fam"/>
</dbReference>
<dbReference type="GO" id="GO:0005783">
    <property type="term" value="C:endoplasmic reticulum"/>
    <property type="evidence" value="ECO:0007669"/>
    <property type="project" value="UniProtKB-SubCell"/>
</dbReference>
<evidence type="ECO:0000256" key="7">
    <source>
        <dbReference type="ARBA" id="ARBA00022692"/>
    </source>
</evidence>
<dbReference type="GO" id="GO:0047184">
    <property type="term" value="F:1-acylglycerophosphocholine O-acyltransferase activity"/>
    <property type="evidence" value="ECO:0007669"/>
    <property type="project" value="UniProtKB-EC"/>
</dbReference>
<dbReference type="PANTHER" id="PTHR13906:SF14">
    <property type="entry name" value="LYSOPHOSPHOLIPID ACYLTRANSFERASE 5"/>
    <property type="match status" value="1"/>
</dbReference>
<keyword evidence="12" id="KW-0594">Phospholipid biosynthesis</keyword>
<evidence type="ECO:0000256" key="19">
    <source>
        <dbReference type="SAM" id="Phobius"/>
    </source>
</evidence>
<organism evidence="20 21">
    <name type="scientific">Gryllus longicercus</name>
    <dbReference type="NCBI Taxonomy" id="2509291"/>
    <lineage>
        <taxon>Eukaryota</taxon>
        <taxon>Metazoa</taxon>
        <taxon>Ecdysozoa</taxon>
        <taxon>Arthropoda</taxon>
        <taxon>Hexapoda</taxon>
        <taxon>Insecta</taxon>
        <taxon>Pterygota</taxon>
        <taxon>Neoptera</taxon>
        <taxon>Polyneoptera</taxon>
        <taxon>Orthoptera</taxon>
        <taxon>Ensifera</taxon>
        <taxon>Gryllidea</taxon>
        <taxon>Grylloidea</taxon>
        <taxon>Gryllidae</taxon>
        <taxon>Gryllinae</taxon>
        <taxon>Gryllus</taxon>
    </lineage>
</organism>
<accession>A0AAN9VLU5</accession>
<evidence type="ECO:0000256" key="12">
    <source>
        <dbReference type="ARBA" id="ARBA00023209"/>
    </source>
</evidence>
<comment type="pathway">
    <text evidence="3">Lipid metabolism; phospholipid metabolism.</text>
</comment>
<keyword evidence="5" id="KW-0444">Lipid biosynthesis</keyword>
<evidence type="ECO:0000313" key="21">
    <source>
        <dbReference type="Proteomes" id="UP001378592"/>
    </source>
</evidence>
<evidence type="ECO:0000256" key="10">
    <source>
        <dbReference type="ARBA" id="ARBA00023098"/>
    </source>
</evidence>
<dbReference type="GO" id="GO:0071617">
    <property type="term" value="F:lysophospholipid acyltransferase activity"/>
    <property type="evidence" value="ECO:0007669"/>
    <property type="project" value="TreeGrafter"/>
</dbReference>
<name>A0AAN9VLU5_9ORTH</name>
<gene>
    <name evidence="20" type="ORF">R5R35_003848</name>
</gene>
<keyword evidence="11 19" id="KW-0472">Membrane</keyword>
<keyword evidence="6" id="KW-0808">Transferase</keyword>
<sequence length="465" mass="52904">MAVQSSILSRTALALGATEPALRLLLSILIAYPLAFVHRYFLYGKKPMQQHIFFCVSGLLIGYFNYGNDILHALITVGSTYVILVICGGTLASVCLVFGFTMGYLLMGYYYTGTETYDIKWSMPQCVLTLRLIGLAYDLYDGQKPTEELSAEQKKMSLKSFPSFLEVAGHTFFPSSFLVGPQFPMQRYLNFVHGRHTVGGALPDSISHGLQRFGAGCFYLALFQLGTSFYPDNYLISESFDESTLVYKCFVLAVWGKVTLYKYISCWLISEGGCIITGITYSGNVPPDPNTEPKWDGCANVILSVFEGASRFGHFIASFNTNTNHWVAYYVYKRLKFLGNRFISQAVALLFLAIWHGFHSGYYVCFLLEFIVMVMEKDLEPKLINNRTVKKFLEDPKIVPFVWVILKLYTLVFMGYCLVPFALLSFAKWWQVYKSVYFIGHLFFGLWPLYGRFVKRFLSSIDVRD</sequence>
<keyword evidence="10" id="KW-0443">Lipid metabolism</keyword>
<feature type="transmembrane region" description="Helical" evidence="19">
    <location>
        <begin position="20"/>
        <end position="41"/>
    </location>
</feature>
<evidence type="ECO:0000256" key="11">
    <source>
        <dbReference type="ARBA" id="ARBA00023136"/>
    </source>
</evidence>
<keyword evidence="21" id="KW-1185">Reference proteome</keyword>
<feature type="transmembrane region" description="Helical" evidence="19">
    <location>
        <begin position="81"/>
        <end position="106"/>
    </location>
</feature>
<evidence type="ECO:0000256" key="16">
    <source>
        <dbReference type="ARBA" id="ARBA00026120"/>
    </source>
</evidence>
<evidence type="ECO:0000256" key="9">
    <source>
        <dbReference type="ARBA" id="ARBA00022989"/>
    </source>
</evidence>
<dbReference type="Proteomes" id="UP001378592">
    <property type="component" value="Unassembled WGS sequence"/>
</dbReference>
<dbReference type="EC" id="2.3.1.23" evidence="16"/>
<dbReference type="InterPro" id="IPR049941">
    <property type="entry name" value="LPLAT_7/PORCN-like"/>
</dbReference>
<dbReference type="GO" id="GO:0016020">
    <property type="term" value="C:membrane"/>
    <property type="evidence" value="ECO:0007669"/>
    <property type="project" value="UniProtKB-SubCell"/>
</dbReference>
<feature type="transmembrane region" description="Helical" evidence="19">
    <location>
        <begin position="432"/>
        <end position="450"/>
    </location>
</feature>